<feature type="transmembrane region" description="Helical" evidence="2">
    <location>
        <begin position="44"/>
        <end position="63"/>
    </location>
</feature>
<dbReference type="PANTHER" id="PTHR12715:SF4">
    <property type="entry name" value="EAMA DOMAIN-CONTAINING PROTEIN"/>
    <property type="match status" value="1"/>
</dbReference>
<accession>A0A3R8SE64</accession>
<reference evidence="4" key="3">
    <citation type="submission" date="2021-09" db="EMBL/GenBank/DDBJ databases">
        <authorList>
            <person name="Gilroy R."/>
        </authorList>
    </citation>
    <scope>NUCLEOTIDE SEQUENCE</scope>
    <source>
        <strain evidence="4">1647</strain>
    </source>
</reference>
<name>A0A3R8SE64_9MICO</name>
<dbReference type="EMBL" id="QOCI01000006">
    <property type="protein sequence ID" value="RRR18823.1"/>
    <property type="molecule type" value="Genomic_DNA"/>
</dbReference>
<gene>
    <name evidence="5" type="ORF">DS079_08515</name>
    <name evidence="4" type="ORF">K8W24_03575</name>
</gene>
<feature type="transmembrane region" description="Helical" evidence="2">
    <location>
        <begin position="17"/>
        <end position="38"/>
    </location>
</feature>
<organism evidence="5 6">
    <name type="scientific">Brachybacterium paraconglomeratum</name>
    <dbReference type="NCBI Taxonomy" id="173362"/>
    <lineage>
        <taxon>Bacteria</taxon>
        <taxon>Bacillati</taxon>
        <taxon>Actinomycetota</taxon>
        <taxon>Actinomycetes</taxon>
        <taxon>Micrococcales</taxon>
        <taxon>Dermabacteraceae</taxon>
        <taxon>Brachybacterium</taxon>
    </lineage>
</organism>
<feature type="transmembrane region" description="Helical" evidence="2">
    <location>
        <begin position="106"/>
        <end position="126"/>
    </location>
</feature>
<dbReference type="PANTHER" id="PTHR12715">
    <property type="entry name" value="TRANSPORTER, DRUG/METABOLITE EXPORTER FAMILY"/>
    <property type="match status" value="1"/>
</dbReference>
<feature type="transmembrane region" description="Helical" evidence="2">
    <location>
        <begin position="133"/>
        <end position="152"/>
    </location>
</feature>
<feature type="transmembrane region" description="Helical" evidence="2">
    <location>
        <begin position="276"/>
        <end position="301"/>
    </location>
</feature>
<dbReference type="Proteomes" id="UP000274327">
    <property type="component" value="Unassembled WGS sequence"/>
</dbReference>
<feature type="transmembrane region" description="Helical" evidence="2">
    <location>
        <begin position="188"/>
        <end position="206"/>
    </location>
</feature>
<dbReference type="AlphaFoldDB" id="A0A3R8SE64"/>
<evidence type="ECO:0000259" key="3">
    <source>
        <dbReference type="Pfam" id="PF00892"/>
    </source>
</evidence>
<dbReference type="InterPro" id="IPR037185">
    <property type="entry name" value="EmrE-like"/>
</dbReference>
<dbReference type="RefSeq" id="WP_126986532.1">
    <property type="nucleotide sequence ID" value="NZ_JBQCMM010000001.1"/>
</dbReference>
<feature type="transmembrane region" description="Helical" evidence="2">
    <location>
        <begin position="158"/>
        <end position="176"/>
    </location>
</feature>
<proteinExistence type="inferred from homology"/>
<feature type="transmembrane region" description="Helical" evidence="2">
    <location>
        <begin position="75"/>
        <end position="94"/>
    </location>
</feature>
<dbReference type="Proteomes" id="UP000775129">
    <property type="component" value="Unassembled WGS sequence"/>
</dbReference>
<comment type="caution">
    <text evidence="5">The sequence shown here is derived from an EMBL/GenBank/DDBJ whole genome shotgun (WGS) entry which is preliminary data.</text>
</comment>
<evidence type="ECO:0000256" key="1">
    <source>
        <dbReference type="ARBA" id="ARBA00007362"/>
    </source>
</evidence>
<sequence length="305" mass="30899">MPSPVAPAAPSRPALPWLAAAAVMLLWASSFIVIRFSGAHLSPGAMTLLRMVTAAAVMLPLVLTGRVRTPRSGRMWAGVLAWGVTWFCVYSVVLNASELFLDPATAAMLVNLAPLIVAVASGVLLGEGLSPRLLVGVVIALCGIGLITLATSTGHVEGPGLVLGLLAAVLYAGSVLGQKPLLAHIDSTSMTVVGMTAGMLACLPFAPQLVAELGRAPASAIAAVVYMGVLPTAAAFLLWGYALTHTPAGVLTSSSLIVPAITVVLAWTILGEVPPPLAALGGVLCLTGAAIAILPAMLASLRSRT</sequence>
<comment type="similarity">
    <text evidence="1">Belongs to the EamA transporter family.</text>
</comment>
<evidence type="ECO:0000313" key="4">
    <source>
        <dbReference type="EMBL" id="HJF48869.1"/>
    </source>
</evidence>
<feature type="transmembrane region" description="Helical" evidence="2">
    <location>
        <begin position="218"/>
        <end position="241"/>
    </location>
</feature>
<feature type="transmembrane region" description="Helical" evidence="2">
    <location>
        <begin position="248"/>
        <end position="270"/>
    </location>
</feature>
<dbReference type="InterPro" id="IPR052756">
    <property type="entry name" value="Alkyne_AA_exporter"/>
</dbReference>
<dbReference type="InterPro" id="IPR000620">
    <property type="entry name" value="EamA_dom"/>
</dbReference>
<dbReference type="EMBL" id="DYWO01000110">
    <property type="protein sequence ID" value="HJF48869.1"/>
    <property type="molecule type" value="Genomic_DNA"/>
</dbReference>
<feature type="domain" description="EamA" evidence="3">
    <location>
        <begin position="18"/>
        <end position="148"/>
    </location>
</feature>
<reference evidence="4" key="2">
    <citation type="journal article" date="2021" name="PeerJ">
        <title>Extensive microbial diversity within the chicken gut microbiome revealed by metagenomics and culture.</title>
        <authorList>
            <person name="Gilroy R."/>
            <person name="Ravi A."/>
            <person name="Getino M."/>
            <person name="Pursley I."/>
            <person name="Horton D.L."/>
            <person name="Alikhan N.F."/>
            <person name="Baker D."/>
            <person name="Gharbi K."/>
            <person name="Hall N."/>
            <person name="Watson M."/>
            <person name="Adriaenssens E.M."/>
            <person name="Foster-Nyarko E."/>
            <person name="Jarju S."/>
            <person name="Secka A."/>
            <person name="Antonio M."/>
            <person name="Oren A."/>
            <person name="Chaudhuri R.R."/>
            <person name="La Ragione R."/>
            <person name="Hildebrand F."/>
            <person name="Pallen M.J."/>
        </authorList>
    </citation>
    <scope>NUCLEOTIDE SEQUENCE</scope>
    <source>
        <strain evidence="4">1647</strain>
    </source>
</reference>
<keyword evidence="2" id="KW-1133">Transmembrane helix</keyword>
<dbReference type="GeneID" id="78121063"/>
<keyword evidence="2" id="KW-0812">Transmembrane</keyword>
<dbReference type="SUPFAM" id="SSF103481">
    <property type="entry name" value="Multidrug resistance efflux transporter EmrE"/>
    <property type="match status" value="2"/>
</dbReference>
<protein>
    <submittedName>
        <fullName evidence="4">DMT family transporter</fullName>
    </submittedName>
    <submittedName>
        <fullName evidence="5">EamA/RhaT family transporter</fullName>
    </submittedName>
</protein>
<evidence type="ECO:0000313" key="5">
    <source>
        <dbReference type="EMBL" id="RRR18823.1"/>
    </source>
</evidence>
<evidence type="ECO:0000313" key="6">
    <source>
        <dbReference type="Proteomes" id="UP000274327"/>
    </source>
</evidence>
<dbReference type="GO" id="GO:0016020">
    <property type="term" value="C:membrane"/>
    <property type="evidence" value="ECO:0007669"/>
    <property type="project" value="InterPro"/>
</dbReference>
<reference evidence="5 6" key="1">
    <citation type="submission" date="2018-07" db="EMBL/GenBank/DDBJ databases">
        <title>Brachybacteriurn paraconglorneratum KCTC 9916.</title>
        <authorList>
            <person name="Li Y."/>
        </authorList>
    </citation>
    <scope>NUCLEOTIDE SEQUENCE [LARGE SCALE GENOMIC DNA]</scope>
    <source>
        <strain evidence="5 6">KCTC 9916</strain>
    </source>
</reference>
<keyword evidence="6" id="KW-1185">Reference proteome</keyword>
<feature type="domain" description="EamA" evidence="3">
    <location>
        <begin position="159"/>
        <end position="292"/>
    </location>
</feature>
<keyword evidence="2" id="KW-0472">Membrane</keyword>
<dbReference type="Pfam" id="PF00892">
    <property type="entry name" value="EamA"/>
    <property type="match status" value="2"/>
</dbReference>
<evidence type="ECO:0000256" key="2">
    <source>
        <dbReference type="SAM" id="Phobius"/>
    </source>
</evidence>